<evidence type="ECO:0000313" key="3">
    <source>
        <dbReference type="Proteomes" id="UP001085076"/>
    </source>
</evidence>
<organism evidence="2 3">
    <name type="scientific">Dioscorea zingiberensis</name>
    <dbReference type="NCBI Taxonomy" id="325984"/>
    <lineage>
        <taxon>Eukaryota</taxon>
        <taxon>Viridiplantae</taxon>
        <taxon>Streptophyta</taxon>
        <taxon>Embryophyta</taxon>
        <taxon>Tracheophyta</taxon>
        <taxon>Spermatophyta</taxon>
        <taxon>Magnoliopsida</taxon>
        <taxon>Liliopsida</taxon>
        <taxon>Dioscoreales</taxon>
        <taxon>Dioscoreaceae</taxon>
        <taxon>Dioscorea</taxon>
    </lineage>
</organism>
<dbReference type="Proteomes" id="UP001085076">
    <property type="component" value="Miscellaneous, Linkage group lg07"/>
</dbReference>
<accession>A0A9D5C8W6</accession>
<dbReference type="EMBL" id="JAGGNH010000007">
    <property type="protein sequence ID" value="KAJ0968428.1"/>
    <property type="molecule type" value="Genomic_DNA"/>
</dbReference>
<dbReference type="AlphaFoldDB" id="A0A9D5C8W6"/>
<evidence type="ECO:0000313" key="2">
    <source>
        <dbReference type="EMBL" id="KAJ0968428.1"/>
    </source>
</evidence>
<feature type="region of interest" description="Disordered" evidence="1">
    <location>
        <begin position="87"/>
        <end position="107"/>
    </location>
</feature>
<gene>
    <name evidence="2" type="ORF">J5N97_025345</name>
</gene>
<reference evidence="2" key="2">
    <citation type="journal article" date="2022" name="Hortic Res">
        <title>The genome of Dioscorea zingiberensis sheds light on the biosynthesis, origin and evolution of the medicinally important diosgenin saponins.</title>
        <authorList>
            <person name="Li Y."/>
            <person name="Tan C."/>
            <person name="Li Z."/>
            <person name="Guo J."/>
            <person name="Li S."/>
            <person name="Chen X."/>
            <person name="Wang C."/>
            <person name="Dai X."/>
            <person name="Yang H."/>
            <person name="Song W."/>
            <person name="Hou L."/>
            <person name="Xu J."/>
            <person name="Tong Z."/>
            <person name="Xu A."/>
            <person name="Yuan X."/>
            <person name="Wang W."/>
            <person name="Yang Q."/>
            <person name="Chen L."/>
            <person name="Sun Z."/>
            <person name="Wang K."/>
            <person name="Pan B."/>
            <person name="Chen J."/>
            <person name="Bao Y."/>
            <person name="Liu F."/>
            <person name="Qi X."/>
            <person name="Gang D.R."/>
            <person name="Wen J."/>
            <person name="Li J."/>
        </authorList>
    </citation>
    <scope>NUCLEOTIDE SEQUENCE</scope>
    <source>
        <strain evidence="2">Dzin_1.0</strain>
    </source>
</reference>
<sequence>MENEGLPRVSPGVDALRGWCQACLRLLSYLASSQLLRERLRGFWPAPARLSAVFSGQPAEQSSSSQVSYGTSSCRVSSQRLFSPHARFKRSARGPAREQEGQVGNFGWSESDLTCLGLQVANRSAGTG</sequence>
<name>A0A9D5C8W6_9LILI</name>
<protein>
    <submittedName>
        <fullName evidence="2">Uncharacterized protein</fullName>
    </submittedName>
</protein>
<keyword evidence="3" id="KW-1185">Reference proteome</keyword>
<proteinExistence type="predicted"/>
<reference evidence="2" key="1">
    <citation type="submission" date="2021-03" db="EMBL/GenBank/DDBJ databases">
        <authorList>
            <person name="Li Z."/>
            <person name="Yang C."/>
        </authorList>
    </citation>
    <scope>NUCLEOTIDE SEQUENCE</scope>
    <source>
        <strain evidence="2">Dzin_1.0</strain>
        <tissue evidence="2">Leaf</tissue>
    </source>
</reference>
<comment type="caution">
    <text evidence="2">The sequence shown here is derived from an EMBL/GenBank/DDBJ whole genome shotgun (WGS) entry which is preliminary data.</text>
</comment>
<evidence type="ECO:0000256" key="1">
    <source>
        <dbReference type="SAM" id="MobiDB-lite"/>
    </source>
</evidence>